<organism evidence="1">
    <name type="scientific">Physcomitrium patens</name>
    <name type="common">Spreading-leaved earth moss</name>
    <name type="synonym">Physcomitrella patens</name>
    <dbReference type="NCBI Taxonomy" id="3218"/>
    <lineage>
        <taxon>Eukaryota</taxon>
        <taxon>Viridiplantae</taxon>
        <taxon>Streptophyta</taxon>
        <taxon>Embryophyta</taxon>
        <taxon>Bryophyta</taxon>
        <taxon>Bryophytina</taxon>
        <taxon>Bryopsida</taxon>
        <taxon>Funariidae</taxon>
        <taxon>Funariales</taxon>
        <taxon>Funariaceae</taxon>
        <taxon>Physcomitrium</taxon>
    </lineage>
</organism>
<sequence>MSMPLIIVEVHWIPEFHVGGVGVHEKEMEGGRSPRQEVVQEPAGKRICSGIGIGSVTYVANYGLPTRARQPLTDPSPRPPPSLSPSLLSLFAVSLPSRLWRAGLLLLGNFPSSLHSLTASRCAHSCALSPVPVSVFNFSHPTSLHLRVHVLLFSQNFSAFHKCQRDVVDVVSRVAVSQLQCVYIVWRRKRFGNAEFDAIWLLKGAPSEQRVERDCRLLKLEFAVREKLMGVVVDRLAL</sequence>
<keyword evidence="3" id="KW-1185">Reference proteome</keyword>
<dbReference type="Gramene" id="Pp3c6_9750V3.1">
    <property type="protein sequence ID" value="Pp3c6_9750V3.1"/>
    <property type="gene ID" value="Pp3c6_9750"/>
</dbReference>
<accession>A0A2K1KF41</accession>
<dbReference type="Proteomes" id="UP000006727">
    <property type="component" value="Chromosome 6"/>
</dbReference>
<dbReference type="EMBL" id="ABEU02000006">
    <property type="protein sequence ID" value="PNR52369.1"/>
    <property type="molecule type" value="Genomic_DNA"/>
</dbReference>
<reference evidence="2" key="3">
    <citation type="submission" date="2020-12" db="UniProtKB">
        <authorList>
            <consortium name="EnsemblPlants"/>
        </authorList>
    </citation>
    <scope>IDENTIFICATION</scope>
</reference>
<dbReference type="InParanoid" id="A0A2K1KF41"/>
<reference evidence="1 3" key="2">
    <citation type="journal article" date="2018" name="Plant J.">
        <title>The Physcomitrella patens chromosome-scale assembly reveals moss genome structure and evolution.</title>
        <authorList>
            <person name="Lang D."/>
            <person name="Ullrich K.K."/>
            <person name="Murat F."/>
            <person name="Fuchs J."/>
            <person name="Jenkins J."/>
            <person name="Haas F.B."/>
            <person name="Piednoel M."/>
            <person name="Gundlach H."/>
            <person name="Van Bel M."/>
            <person name="Meyberg R."/>
            <person name="Vives C."/>
            <person name="Morata J."/>
            <person name="Symeonidi A."/>
            <person name="Hiss M."/>
            <person name="Muchero W."/>
            <person name="Kamisugi Y."/>
            <person name="Saleh O."/>
            <person name="Blanc G."/>
            <person name="Decker E.L."/>
            <person name="van Gessel N."/>
            <person name="Grimwood J."/>
            <person name="Hayes R.D."/>
            <person name="Graham S.W."/>
            <person name="Gunter L.E."/>
            <person name="McDaniel S.F."/>
            <person name="Hoernstein S.N.W."/>
            <person name="Larsson A."/>
            <person name="Li F.W."/>
            <person name="Perroud P.F."/>
            <person name="Phillips J."/>
            <person name="Ranjan P."/>
            <person name="Rokshar D.S."/>
            <person name="Rothfels C.J."/>
            <person name="Schneider L."/>
            <person name="Shu S."/>
            <person name="Stevenson D.W."/>
            <person name="Thummler F."/>
            <person name="Tillich M."/>
            <person name="Villarreal Aguilar J.C."/>
            <person name="Widiez T."/>
            <person name="Wong G.K."/>
            <person name="Wymore A."/>
            <person name="Zhang Y."/>
            <person name="Zimmer A.D."/>
            <person name="Quatrano R.S."/>
            <person name="Mayer K.F.X."/>
            <person name="Goodstein D."/>
            <person name="Casacuberta J.M."/>
            <person name="Vandepoele K."/>
            <person name="Reski R."/>
            <person name="Cuming A.C."/>
            <person name="Tuskan G.A."/>
            <person name="Maumus F."/>
            <person name="Salse J."/>
            <person name="Schmutz J."/>
            <person name="Rensing S.A."/>
        </authorList>
    </citation>
    <scope>NUCLEOTIDE SEQUENCE [LARGE SCALE GENOMIC DNA]</scope>
    <source>
        <strain evidence="2 3">cv. Gransden 2004</strain>
    </source>
</reference>
<dbReference type="Gramene" id="Pp3c6_9750V3.2">
    <property type="protein sequence ID" value="Pp3c6_9750V3.2"/>
    <property type="gene ID" value="Pp3c6_9750"/>
</dbReference>
<dbReference type="EnsemblPlants" id="Pp3c6_9750V3.2">
    <property type="protein sequence ID" value="Pp3c6_9750V3.2"/>
    <property type="gene ID" value="Pp3c6_9750"/>
</dbReference>
<evidence type="ECO:0000313" key="2">
    <source>
        <dbReference type="EnsemblPlants" id="Pp3c6_9750V3.1"/>
    </source>
</evidence>
<evidence type="ECO:0000313" key="1">
    <source>
        <dbReference type="EMBL" id="PNR52369.1"/>
    </source>
</evidence>
<protein>
    <submittedName>
        <fullName evidence="1 2">Uncharacterized protein</fullName>
    </submittedName>
</protein>
<gene>
    <name evidence="1" type="ORF">PHYPA_008743</name>
</gene>
<proteinExistence type="predicted"/>
<reference evidence="1 3" key="1">
    <citation type="journal article" date="2008" name="Science">
        <title>The Physcomitrella genome reveals evolutionary insights into the conquest of land by plants.</title>
        <authorList>
            <person name="Rensing S."/>
            <person name="Lang D."/>
            <person name="Zimmer A."/>
            <person name="Terry A."/>
            <person name="Salamov A."/>
            <person name="Shapiro H."/>
            <person name="Nishiyama T."/>
            <person name="Perroud P.-F."/>
            <person name="Lindquist E."/>
            <person name="Kamisugi Y."/>
            <person name="Tanahashi T."/>
            <person name="Sakakibara K."/>
            <person name="Fujita T."/>
            <person name="Oishi K."/>
            <person name="Shin-I T."/>
            <person name="Kuroki Y."/>
            <person name="Toyoda A."/>
            <person name="Suzuki Y."/>
            <person name="Hashimoto A."/>
            <person name="Yamaguchi K."/>
            <person name="Sugano A."/>
            <person name="Kohara Y."/>
            <person name="Fujiyama A."/>
            <person name="Anterola A."/>
            <person name="Aoki S."/>
            <person name="Ashton N."/>
            <person name="Barbazuk W.B."/>
            <person name="Barker E."/>
            <person name="Bennetzen J."/>
            <person name="Bezanilla M."/>
            <person name="Blankenship R."/>
            <person name="Cho S.H."/>
            <person name="Dutcher S."/>
            <person name="Estelle M."/>
            <person name="Fawcett J.A."/>
            <person name="Gundlach H."/>
            <person name="Hanada K."/>
            <person name="Heyl A."/>
            <person name="Hicks K.A."/>
            <person name="Hugh J."/>
            <person name="Lohr M."/>
            <person name="Mayer K."/>
            <person name="Melkozernov A."/>
            <person name="Murata T."/>
            <person name="Nelson D."/>
            <person name="Pils B."/>
            <person name="Prigge M."/>
            <person name="Reiss B."/>
            <person name="Renner T."/>
            <person name="Rombauts S."/>
            <person name="Rushton P."/>
            <person name="Sanderfoot A."/>
            <person name="Schween G."/>
            <person name="Shiu S.-H."/>
            <person name="Stueber K."/>
            <person name="Theodoulou F.L."/>
            <person name="Tu H."/>
            <person name="Van de Peer Y."/>
            <person name="Verrier P.J."/>
            <person name="Waters E."/>
            <person name="Wood A."/>
            <person name="Yang L."/>
            <person name="Cove D."/>
            <person name="Cuming A."/>
            <person name="Hasebe M."/>
            <person name="Lucas S."/>
            <person name="Mishler D.B."/>
            <person name="Reski R."/>
            <person name="Grigoriev I."/>
            <person name="Quatrano R.S."/>
            <person name="Boore J.L."/>
        </authorList>
    </citation>
    <scope>NUCLEOTIDE SEQUENCE [LARGE SCALE GENOMIC DNA]</scope>
    <source>
        <strain evidence="2 3">cv. Gransden 2004</strain>
    </source>
</reference>
<dbReference type="EnsemblPlants" id="Pp3c6_9750V3.1">
    <property type="protein sequence ID" value="Pp3c6_9750V3.1"/>
    <property type="gene ID" value="Pp3c6_9750"/>
</dbReference>
<evidence type="ECO:0000313" key="3">
    <source>
        <dbReference type="Proteomes" id="UP000006727"/>
    </source>
</evidence>
<name>A0A2K1KF41_PHYPA</name>
<dbReference type="AlphaFoldDB" id="A0A2K1KF41"/>